<feature type="transmembrane region" description="Helical" evidence="6">
    <location>
        <begin position="1006"/>
        <end position="1029"/>
    </location>
</feature>
<dbReference type="AlphaFoldDB" id="A0A4Y7JIY5"/>
<evidence type="ECO:0000256" key="1">
    <source>
        <dbReference type="ARBA" id="ARBA00004141"/>
    </source>
</evidence>
<feature type="transmembrane region" description="Helical" evidence="6">
    <location>
        <begin position="462"/>
        <end position="483"/>
    </location>
</feature>
<keyword evidence="4 6" id="KW-1133">Transmembrane helix</keyword>
<dbReference type="GO" id="GO:0022857">
    <property type="term" value="F:transmembrane transporter activity"/>
    <property type="evidence" value="ECO:0007669"/>
    <property type="project" value="InterPro"/>
</dbReference>
<dbReference type="InterPro" id="IPR036259">
    <property type="entry name" value="MFS_trans_sf"/>
</dbReference>
<evidence type="ECO:0000256" key="4">
    <source>
        <dbReference type="ARBA" id="ARBA00022989"/>
    </source>
</evidence>
<feature type="transmembrane region" description="Helical" evidence="6">
    <location>
        <begin position="764"/>
        <end position="784"/>
    </location>
</feature>
<evidence type="ECO:0000256" key="6">
    <source>
        <dbReference type="SAM" id="Phobius"/>
    </source>
</evidence>
<evidence type="ECO:0000313" key="8">
    <source>
        <dbReference type="Proteomes" id="UP000316621"/>
    </source>
</evidence>
<comment type="similarity">
    <text evidence="2">Belongs to the major facilitator superfamily. Proton-dependent oligopeptide transporter (POT/PTR) (TC 2.A.17) family.</text>
</comment>
<organism evidence="7 8">
    <name type="scientific">Papaver somniferum</name>
    <name type="common">Opium poppy</name>
    <dbReference type="NCBI Taxonomy" id="3469"/>
    <lineage>
        <taxon>Eukaryota</taxon>
        <taxon>Viridiplantae</taxon>
        <taxon>Streptophyta</taxon>
        <taxon>Embryophyta</taxon>
        <taxon>Tracheophyta</taxon>
        <taxon>Spermatophyta</taxon>
        <taxon>Magnoliopsida</taxon>
        <taxon>Ranunculales</taxon>
        <taxon>Papaveraceae</taxon>
        <taxon>Papaveroideae</taxon>
        <taxon>Papaver</taxon>
    </lineage>
</organism>
<dbReference type="CDD" id="cd17416">
    <property type="entry name" value="MFS_NPF1_2"/>
    <property type="match status" value="1"/>
</dbReference>
<feature type="transmembrane region" description="Helical" evidence="6">
    <location>
        <begin position="545"/>
        <end position="568"/>
    </location>
</feature>
<keyword evidence="8" id="KW-1185">Reference proteome</keyword>
<sequence>MVVAKKTTTTTTRSNPNSSSFLFCSMMKCFSFSSSSPSSTKKSDEDCHDDGKNRLQLTDGDHVKSTKHGGWKSMPYILGNETFERLATFGLLANFMVYLLKQFHLEQVFATNIINIWSGTTNFAPLFGAFISDAYLGKFRTLAYASLASLVGMILLTLTAVIPELHPPTCTKSQEHDNQCIGPSTSQLAVLFISLGFLTIGAGGIRPCSLPFGVDQFDQTTDEGRKGINSFFNWYYFTFTIVIMIALTLVVYIQDIISWSVGLGIPTLLMMFSILLFFLGTRIYVYVPPGGSVFSGIGQVFVSAYKKRRLQLPSDDVEVLKEVLYNPESKGLANMKLHLTNQYRILNKAAIKNVGEVNEDGSVSNKWRLCSIQQVEEVKCLIRIIPIWATGIICFTAMAQQGTFTVSQALKMQRHLGAKFEIPAGSLGVISMLTLGLWVPFYDRIFVPALRKITKQEDGLTLLERMGIGMFFSILSMVAAGFVEEKRRTQAITISQSHQVEPISVFWLAPQLILMGLAEAFNIIGQIEFFNRQFPEHMRSIGNSLFFCTMAGANYFSSLIVSIIHNTTGKQGQPDWLHNDINFGKLDYFYYLIAGLGVLNLIYFLVVARGYRYKATVPFQTEDTDIVIDKQNYIQFLVTMEEEHIVIATTAKETQKLGTWGTSSNLIVYLTTVFNMKRVNAAVLINAFTGTSFFSPLIGGFLADAYFGRYKTLGFASIASLLKNELCVQATTPQWTFIVCALGILVIGSGGVRPCNLAFGADHWAVGLALPPCLMLIACILFFMGSSIYVKVKPEGSPLTRFVQVLVAAARKRRLAKPDNPEISLFNCIHPNSLNSKLQHTDQFGNPNQIKADGTFADPWRLCNMQQVEELKCVIILPVWVSGAIFHITITQQHTYVVFQALQSDRHLGTNNFKVPAASYIVFSWLSIVIWIPIYDRFIVPQLRKLTGKEGGITLLQRMGIGTFISILTMLVSALVKQRRRNFSLTYPTLGIAKGGEDLNKGRLDYFYYMITVMNVVNFVYFLVCARWYRYKGSGTATKERLRCYLATPLLLHQLFDI</sequence>
<accession>A0A4Y7JIY5</accession>
<reference evidence="7 8" key="1">
    <citation type="journal article" date="2018" name="Science">
        <title>The opium poppy genome and morphinan production.</title>
        <authorList>
            <person name="Guo L."/>
            <person name="Winzer T."/>
            <person name="Yang X."/>
            <person name="Li Y."/>
            <person name="Ning Z."/>
            <person name="He Z."/>
            <person name="Teodor R."/>
            <person name="Lu Y."/>
            <person name="Bowser T.A."/>
            <person name="Graham I.A."/>
            <person name="Ye K."/>
        </authorList>
    </citation>
    <scope>NUCLEOTIDE SEQUENCE [LARGE SCALE GENOMIC DNA]</scope>
    <source>
        <strain evidence="8">cv. HN1</strain>
        <tissue evidence="7">Leaves</tissue>
    </source>
</reference>
<dbReference type="PANTHER" id="PTHR11654">
    <property type="entry name" value="OLIGOPEPTIDE TRANSPORTER-RELATED"/>
    <property type="match status" value="1"/>
</dbReference>
<feature type="transmembrane region" description="Helical" evidence="6">
    <location>
        <begin position="588"/>
        <end position="608"/>
    </location>
</feature>
<proteinExistence type="inferred from homology"/>
<feature type="transmembrane region" description="Helical" evidence="6">
    <location>
        <begin position="735"/>
        <end position="752"/>
    </location>
</feature>
<dbReference type="GO" id="GO:0016020">
    <property type="term" value="C:membrane"/>
    <property type="evidence" value="ECO:0007669"/>
    <property type="project" value="UniProtKB-SubCell"/>
</dbReference>
<evidence type="ECO:0000256" key="2">
    <source>
        <dbReference type="ARBA" id="ARBA00005982"/>
    </source>
</evidence>
<comment type="subcellular location">
    <subcellularLocation>
        <location evidence="1">Membrane</location>
        <topology evidence="1">Multi-pass membrane protein</topology>
    </subcellularLocation>
</comment>
<feature type="transmembrane region" description="Helical" evidence="6">
    <location>
        <begin position="917"/>
        <end position="935"/>
    </location>
</feature>
<gene>
    <name evidence="7" type="ORF">C5167_022494</name>
</gene>
<feature type="transmembrane region" description="Helical" evidence="6">
    <location>
        <begin position="955"/>
        <end position="976"/>
    </location>
</feature>
<feature type="transmembrane region" description="Helical" evidence="6">
    <location>
        <begin position="503"/>
        <end position="524"/>
    </location>
</feature>
<dbReference type="Gramene" id="RZC60727">
    <property type="protein sequence ID" value="RZC60727"/>
    <property type="gene ID" value="C5167_022494"/>
</dbReference>
<evidence type="ECO:0000256" key="3">
    <source>
        <dbReference type="ARBA" id="ARBA00022692"/>
    </source>
</evidence>
<feature type="transmembrane region" description="Helical" evidence="6">
    <location>
        <begin position="422"/>
        <end position="441"/>
    </location>
</feature>
<dbReference type="Gene3D" id="1.20.1250.20">
    <property type="entry name" value="MFS general substrate transporter like domains"/>
    <property type="match status" value="4"/>
</dbReference>
<dbReference type="OMA" id="RITPIWI"/>
<dbReference type="Pfam" id="PF00854">
    <property type="entry name" value="PTR2"/>
    <property type="match status" value="2"/>
</dbReference>
<dbReference type="SUPFAM" id="SSF103473">
    <property type="entry name" value="MFS general substrate transporter"/>
    <property type="match status" value="2"/>
</dbReference>
<dbReference type="InterPro" id="IPR000109">
    <property type="entry name" value="POT_fam"/>
</dbReference>
<keyword evidence="5 6" id="KW-0472">Membrane</keyword>
<feature type="transmembrane region" description="Helical" evidence="6">
    <location>
        <begin position="234"/>
        <end position="253"/>
    </location>
</feature>
<keyword evidence="3 6" id="KW-0812">Transmembrane</keyword>
<feature type="transmembrane region" description="Helical" evidence="6">
    <location>
        <begin position="186"/>
        <end position="205"/>
    </location>
</feature>
<dbReference type="Proteomes" id="UP000316621">
    <property type="component" value="Chromosome 5"/>
</dbReference>
<feature type="transmembrane region" description="Helical" evidence="6">
    <location>
        <begin position="381"/>
        <end position="402"/>
    </location>
</feature>
<evidence type="ECO:0000256" key="5">
    <source>
        <dbReference type="ARBA" id="ARBA00023136"/>
    </source>
</evidence>
<dbReference type="EMBL" id="CM010719">
    <property type="protein sequence ID" value="RZC60727.1"/>
    <property type="molecule type" value="Genomic_DNA"/>
</dbReference>
<evidence type="ECO:0000313" key="7">
    <source>
        <dbReference type="EMBL" id="RZC60727.1"/>
    </source>
</evidence>
<feature type="transmembrane region" description="Helical" evidence="6">
    <location>
        <begin position="871"/>
        <end position="890"/>
    </location>
</feature>
<feature type="transmembrane region" description="Helical" evidence="6">
    <location>
        <begin position="143"/>
        <end position="165"/>
    </location>
</feature>
<protein>
    <submittedName>
        <fullName evidence="7">Uncharacterized protein</fullName>
    </submittedName>
</protein>
<name>A0A4Y7JIY5_PAPSO</name>
<feature type="transmembrane region" description="Helical" evidence="6">
    <location>
        <begin position="260"/>
        <end position="279"/>
    </location>
</feature>